<evidence type="ECO:0000259" key="6">
    <source>
        <dbReference type="PROSITE" id="PS51352"/>
    </source>
</evidence>
<evidence type="ECO:0000256" key="2">
    <source>
        <dbReference type="ARBA" id="ARBA00022748"/>
    </source>
</evidence>
<dbReference type="InterPro" id="IPR013740">
    <property type="entry name" value="Redoxin"/>
</dbReference>
<sequence>MKKTMLWAVIACAAVALAIAGDFARRSLLAPETAKPLGVTLAPADLKAASETLFRQSFPDARGNEQALAQWRGKILVVNFWATWCAPCRVEMPEFAEVSQQYAAEGVQFIGVGIDSATNILKFEQATPMPYPLLVAGPQALGLASLFGNTAQALPFTVIIDRRGKVSAIKLGVLKRSELEGKIRPLLAS</sequence>
<keyword evidence="8" id="KW-1185">Reference proteome</keyword>
<dbReference type="Proteomes" id="UP000295129">
    <property type="component" value="Unassembled WGS sequence"/>
</dbReference>
<dbReference type="PANTHER" id="PTHR42852">
    <property type="entry name" value="THIOL:DISULFIDE INTERCHANGE PROTEIN DSBE"/>
    <property type="match status" value="1"/>
</dbReference>
<feature type="chain" id="PRO_5020954388" evidence="5">
    <location>
        <begin position="21"/>
        <end position="189"/>
    </location>
</feature>
<feature type="domain" description="Thioredoxin" evidence="6">
    <location>
        <begin position="47"/>
        <end position="188"/>
    </location>
</feature>
<keyword evidence="5" id="KW-0732">Signal</keyword>
<evidence type="ECO:0000256" key="3">
    <source>
        <dbReference type="ARBA" id="ARBA00023157"/>
    </source>
</evidence>
<dbReference type="GO" id="GO:0030313">
    <property type="term" value="C:cell envelope"/>
    <property type="evidence" value="ECO:0007669"/>
    <property type="project" value="UniProtKB-SubCell"/>
</dbReference>
<accession>A0A4R6DYQ2</accession>
<dbReference type="SUPFAM" id="SSF52833">
    <property type="entry name" value="Thioredoxin-like"/>
    <property type="match status" value="1"/>
</dbReference>
<dbReference type="OrthoDB" id="9811352at2"/>
<evidence type="ECO:0000256" key="5">
    <source>
        <dbReference type="SAM" id="SignalP"/>
    </source>
</evidence>
<dbReference type="GO" id="GO:0016853">
    <property type="term" value="F:isomerase activity"/>
    <property type="evidence" value="ECO:0007669"/>
    <property type="project" value="UniProtKB-KW"/>
</dbReference>
<dbReference type="AlphaFoldDB" id="A0A4R6DYQ2"/>
<keyword evidence="3" id="KW-1015">Disulfide bond</keyword>
<dbReference type="Pfam" id="PF08534">
    <property type="entry name" value="Redoxin"/>
    <property type="match status" value="1"/>
</dbReference>
<evidence type="ECO:0000313" key="8">
    <source>
        <dbReference type="Proteomes" id="UP000295129"/>
    </source>
</evidence>
<dbReference type="GO" id="GO:0017004">
    <property type="term" value="P:cytochrome complex assembly"/>
    <property type="evidence" value="ECO:0007669"/>
    <property type="project" value="UniProtKB-KW"/>
</dbReference>
<dbReference type="PROSITE" id="PS00194">
    <property type="entry name" value="THIOREDOXIN_1"/>
    <property type="match status" value="1"/>
</dbReference>
<proteinExistence type="predicted"/>
<dbReference type="EMBL" id="SNVV01000009">
    <property type="protein sequence ID" value="TDN50495.1"/>
    <property type="molecule type" value="Genomic_DNA"/>
</dbReference>
<evidence type="ECO:0000313" key="7">
    <source>
        <dbReference type="EMBL" id="TDN50495.1"/>
    </source>
</evidence>
<dbReference type="InterPro" id="IPR050553">
    <property type="entry name" value="Thioredoxin_ResA/DsbE_sf"/>
</dbReference>
<organism evidence="7 8">
    <name type="scientific">Azoarcus indigens</name>
    <dbReference type="NCBI Taxonomy" id="29545"/>
    <lineage>
        <taxon>Bacteria</taxon>
        <taxon>Pseudomonadati</taxon>
        <taxon>Pseudomonadota</taxon>
        <taxon>Betaproteobacteria</taxon>
        <taxon>Rhodocyclales</taxon>
        <taxon>Zoogloeaceae</taxon>
        <taxon>Azoarcus</taxon>
    </lineage>
</organism>
<reference evidence="7 8" key="1">
    <citation type="submission" date="2019-03" db="EMBL/GenBank/DDBJ databases">
        <title>Genomic Encyclopedia of Type Strains, Phase IV (KMG-IV): sequencing the most valuable type-strain genomes for metagenomic binning, comparative biology and taxonomic classification.</title>
        <authorList>
            <person name="Goeker M."/>
        </authorList>
    </citation>
    <scope>NUCLEOTIDE SEQUENCE [LARGE SCALE GENOMIC DNA]</scope>
    <source>
        <strain evidence="7 8">DSM 12121</strain>
    </source>
</reference>
<dbReference type="CDD" id="cd02966">
    <property type="entry name" value="TlpA_like_family"/>
    <property type="match status" value="1"/>
</dbReference>
<keyword evidence="7" id="KW-0413">Isomerase</keyword>
<dbReference type="InterPro" id="IPR017937">
    <property type="entry name" value="Thioredoxin_CS"/>
</dbReference>
<comment type="caution">
    <text evidence="7">The sequence shown here is derived from an EMBL/GenBank/DDBJ whole genome shotgun (WGS) entry which is preliminary data.</text>
</comment>
<evidence type="ECO:0000256" key="4">
    <source>
        <dbReference type="ARBA" id="ARBA00023284"/>
    </source>
</evidence>
<protein>
    <submittedName>
        <fullName evidence="7">Thiol-disulfide isomerase/thioredoxin</fullName>
    </submittedName>
</protein>
<dbReference type="PANTHER" id="PTHR42852:SF6">
    <property type="entry name" value="THIOL:DISULFIDE INTERCHANGE PROTEIN DSBE"/>
    <property type="match status" value="1"/>
</dbReference>
<name>A0A4R6DYQ2_9RHOO</name>
<dbReference type="GO" id="GO:0015036">
    <property type="term" value="F:disulfide oxidoreductase activity"/>
    <property type="evidence" value="ECO:0007669"/>
    <property type="project" value="UniProtKB-ARBA"/>
</dbReference>
<feature type="signal peptide" evidence="5">
    <location>
        <begin position="1"/>
        <end position="20"/>
    </location>
</feature>
<comment type="subcellular location">
    <subcellularLocation>
        <location evidence="1">Cell envelope</location>
    </subcellularLocation>
</comment>
<dbReference type="PROSITE" id="PS51352">
    <property type="entry name" value="THIOREDOXIN_2"/>
    <property type="match status" value="1"/>
</dbReference>
<keyword evidence="4" id="KW-0676">Redox-active center</keyword>
<dbReference type="InterPro" id="IPR013766">
    <property type="entry name" value="Thioredoxin_domain"/>
</dbReference>
<keyword evidence="2" id="KW-0201">Cytochrome c-type biogenesis</keyword>
<dbReference type="InterPro" id="IPR036249">
    <property type="entry name" value="Thioredoxin-like_sf"/>
</dbReference>
<dbReference type="Gene3D" id="3.40.30.10">
    <property type="entry name" value="Glutaredoxin"/>
    <property type="match status" value="1"/>
</dbReference>
<evidence type="ECO:0000256" key="1">
    <source>
        <dbReference type="ARBA" id="ARBA00004196"/>
    </source>
</evidence>
<gene>
    <name evidence="7" type="ORF">C7389_109191</name>
</gene>